<dbReference type="Gene3D" id="3.30.420.140">
    <property type="entry name" value="YqgF/RNase H-like domain"/>
    <property type="match status" value="1"/>
</dbReference>
<evidence type="ECO:0000259" key="5">
    <source>
        <dbReference type="SMART" id="SM00732"/>
    </source>
</evidence>
<dbReference type="SUPFAM" id="SSF53098">
    <property type="entry name" value="Ribonuclease H-like"/>
    <property type="match status" value="1"/>
</dbReference>
<evidence type="ECO:0000256" key="4">
    <source>
        <dbReference type="ARBA" id="ARBA00022801"/>
    </source>
</evidence>
<dbReference type="PANTHER" id="PTHR33317">
    <property type="entry name" value="POLYNUCLEOTIDYL TRANSFERASE, RIBONUCLEASE H-LIKE SUPERFAMILY PROTEIN"/>
    <property type="match status" value="1"/>
</dbReference>
<dbReference type="HAMAP" id="MF_00651">
    <property type="entry name" value="Nuclease_YqgF"/>
    <property type="match status" value="1"/>
</dbReference>
<dbReference type="CDD" id="cd16964">
    <property type="entry name" value="YqgF"/>
    <property type="match status" value="1"/>
</dbReference>
<keyword evidence="4" id="KW-0378">Hydrolase</keyword>
<dbReference type="InterPro" id="IPR037027">
    <property type="entry name" value="YqgF/RNaseH-like_dom_sf"/>
</dbReference>
<dbReference type="NCBIfam" id="TIGR00250">
    <property type="entry name" value="RNAse_H_YqgF"/>
    <property type="match status" value="1"/>
</dbReference>
<reference evidence="6" key="1">
    <citation type="submission" date="2020-05" db="EMBL/GenBank/DDBJ databases">
        <authorList>
            <person name="Chiriac C."/>
            <person name="Salcher M."/>
            <person name="Ghai R."/>
            <person name="Kavagutti S V."/>
        </authorList>
    </citation>
    <scope>NUCLEOTIDE SEQUENCE</scope>
</reference>
<evidence type="ECO:0000256" key="1">
    <source>
        <dbReference type="ARBA" id="ARBA00022490"/>
    </source>
</evidence>
<evidence type="ECO:0000313" key="6">
    <source>
        <dbReference type="EMBL" id="CAB4553841.1"/>
    </source>
</evidence>
<gene>
    <name evidence="6" type="ORF">UFOPK1581_00353</name>
</gene>
<feature type="domain" description="YqgF/RNase H-like" evidence="5">
    <location>
        <begin position="4"/>
        <end position="105"/>
    </location>
</feature>
<dbReference type="EMBL" id="CAEZTB010000042">
    <property type="protein sequence ID" value="CAB4553841.1"/>
    <property type="molecule type" value="Genomic_DNA"/>
</dbReference>
<dbReference type="InterPro" id="IPR005227">
    <property type="entry name" value="YqgF"/>
</dbReference>
<dbReference type="AlphaFoldDB" id="A0A6J6CQY9"/>
<dbReference type="InterPro" id="IPR006641">
    <property type="entry name" value="YqgF/RNaseH-like_dom"/>
</dbReference>
<dbReference type="GO" id="GO:0016787">
    <property type="term" value="F:hydrolase activity"/>
    <property type="evidence" value="ECO:0007669"/>
    <property type="project" value="UniProtKB-KW"/>
</dbReference>
<keyword evidence="2" id="KW-0690">Ribosome biogenesis</keyword>
<dbReference type="GO" id="GO:0000967">
    <property type="term" value="P:rRNA 5'-end processing"/>
    <property type="evidence" value="ECO:0007669"/>
    <property type="project" value="TreeGrafter"/>
</dbReference>
<sequence>MRNGRRMALDIGKARIGIAVCDREGILASPLQAISRASNISDTVNSILPALTEYEVIELYVGEPVSLKGHETESTHDARTVALEIAAHTSVPVRLVDERLTTVSAALKLRAAGYNSRSSKDVIDSASAVEILEIALAIEKNTGVAPGQLVGDSVGA</sequence>
<evidence type="ECO:0000256" key="2">
    <source>
        <dbReference type="ARBA" id="ARBA00022517"/>
    </source>
</evidence>
<dbReference type="GO" id="GO:0005829">
    <property type="term" value="C:cytosol"/>
    <property type="evidence" value="ECO:0007669"/>
    <property type="project" value="TreeGrafter"/>
</dbReference>
<evidence type="ECO:0000256" key="3">
    <source>
        <dbReference type="ARBA" id="ARBA00022722"/>
    </source>
</evidence>
<keyword evidence="3" id="KW-0540">Nuclease</keyword>
<proteinExistence type="inferred from homology"/>
<dbReference type="GO" id="GO:0004518">
    <property type="term" value="F:nuclease activity"/>
    <property type="evidence" value="ECO:0007669"/>
    <property type="project" value="UniProtKB-KW"/>
</dbReference>
<dbReference type="Pfam" id="PF03652">
    <property type="entry name" value="RuvX"/>
    <property type="match status" value="1"/>
</dbReference>
<accession>A0A6J6CQY9</accession>
<dbReference type="InterPro" id="IPR012337">
    <property type="entry name" value="RNaseH-like_sf"/>
</dbReference>
<keyword evidence="1" id="KW-0963">Cytoplasm</keyword>
<dbReference type="PANTHER" id="PTHR33317:SF4">
    <property type="entry name" value="POLYNUCLEOTIDYL TRANSFERASE, RIBONUCLEASE H-LIKE SUPERFAMILY PROTEIN"/>
    <property type="match status" value="1"/>
</dbReference>
<organism evidence="6">
    <name type="scientific">freshwater metagenome</name>
    <dbReference type="NCBI Taxonomy" id="449393"/>
    <lineage>
        <taxon>unclassified sequences</taxon>
        <taxon>metagenomes</taxon>
        <taxon>ecological metagenomes</taxon>
    </lineage>
</organism>
<dbReference type="SMART" id="SM00732">
    <property type="entry name" value="YqgFc"/>
    <property type="match status" value="1"/>
</dbReference>
<protein>
    <submittedName>
        <fullName evidence="6">Unannotated protein</fullName>
    </submittedName>
</protein>
<name>A0A6J6CQY9_9ZZZZ</name>